<evidence type="ECO:0008006" key="3">
    <source>
        <dbReference type="Google" id="ProtNLM"/>
    </source>
</evidence>
<feature type="chain" id="PRO_5002062570" description="Secreted protein" evidence="1">
    <location>
        <begin position="19"/>
        <end position="123"/>
    </location>
</feature>
<dbReference type="EMBL" id="GBRH01250908">
    <property type="protein sequence ID" value="JAD46987.1"/>
    <property type="molecule type" value="Transcribed_RNA"/>
</dbReference>
<evidence type="ECO:0000313" key="2">
    <source>
        <dbReference type="EMBL" id="JAD46987.1"/>
    </source>
</evidence>
<sequence length="123" mass="14034">MNLTVRVALLFFRDLCAANLEQKDALWETVADGTLSMTSCATTAAPNRVLILCWPNRCCAREAWVRSLQRGLCVSAASSYPTVTQFMGLRWFVLSYYSNHKYFYLSSTYINHSTRTEALWLFG</sequence>
<evidence type="ECO:0000256" key="1">
    <source>
        <dbReference type="SAM" id="SignalP"/>
    </source>
</evidence>
<accession>A0A0A9AIS0</accession>
<reference evidence="2" key="2">
    <citation type="journal article" date="2015" name="Data Brief">
        <title>Shoot transcriptome of the giant reed, Arundo donax.</title>
        <authorList>
            <person name="Barrero R.A."/>
            <person name="Guerrero F.D."/>
            <person name="Moolhuijzen P."/>
            <person name="Goolsby J.A."/>
            <person name="Tidwell J."/>
            <person name="Bellgard S.E."/>
            <person name="Bellgard M.I."/>
        </authorList>
    </citation>
    <scope>NUCLEOTIDE SEQUENCE</scope>
    <source>
        <tissue evidence="2">Shoot tissue taken approximately 20 cm above the soil surface</tissue>
    </source>
</reference>
<reference evidence="2" key="1">
    <citation type="submission" date="2014-09" db="EMBL/GenBank/DDBJ databases">
        <authorList>
            <person name="Magalhaes I.L.F."/>
            <person name="Oliveira U."/>
            <person name="Santos F.R."/>
            <person name="Vidigal T.H.D.A."/>
            <person name="Brescovit A.D."/>
            <person name="Santos A.J."/>
        </authorList>
    </citation>
    <scope>NUCLEOTIDE SEQUENCE</scope>
    <source>
        <tissue evidence="2">Shoot tissue taken approximately 20 cm above the soil surface</tissue>
    </source>
</reference>
<feature type="signal peptide" evidence="1">
    <location>
        <begin position="1"/>
        <end position="18"/>
    </location>
</feature>
<keyword evidence="1" id="KW-0732">Signal</keyword>
<proteinExistence type="predicted"/>
<name>A0A0A9AIS0_ARUDO</name>
<dbReference type="AlphaFoldDB" id="A0A0A9AIS0"/>
<organism evidence="2">
    <name type="scientific">Arundo donax</name>
    <name type="common">Giant reed</name>
    <name type="synonym">Donax arundinaceus</name>
    <dbReference type="NCBI Taxonomy" id="35708"/>
    <lineage>
        <taxon>Eukaryota</taxon>
        <taxon>Viridiplantae</taxon>
        <taxon>Streptophyta</taxon>
        <taxon>Embryophyta</taxon>
        <taxon>Tracheophyta</taxon>
        <taxon>Spermatophyta</taxon>
        <taxon>Magnoliopsida</taxon>
        <taxon>Liliopsida</taxon>
        <taxon>Poales</taxon>
        <taxon>Poaceae</taxon>
        <taxon>PACMAD clade</taxon>
        <taxon>Arundinoideae</taxon>
        <taxon>Arundineae</taxon>
        <taxon>Arundo</taxon>
    </lineage>
</organism>
<protein>
    <recommendedName>
        <fullName evidence="3">Secreted protein</fullName>
    </recommendedName>
</protein>